<dbReference type="PANTHER" id="PTHR31297">
    <property type="entry name" value="GLUCAN ENDO-1,6-BETA-GLUCOSIDASE B"/>
    <property type="match status" value="1"/>
</dbReference>
<evidence type="ECO:0000313" key="9">
    <source>
        <dbReference type="Proteomes" id="UP000014680"/>
    </source>
</evidence>
<dbReference type="Pfam" id="PF00150">
    <property type="entry name" value="Cellulase"/>
    <property type="match status" value="1"/>
</dbReference>
<accession>A0A0A1UF40</accession>
<sequence length="551" mass="64039">MFLLILLISIASSFYTIKDGKIIDESTQKEFHVKGIGFTNNCYDTYWYEHPKMDHTNESYSDVFSRGFNSVRFYMNSKVFQADDYSIRPTAWPWLDNEISQAKKAHIKLILNMHLNQEGYASQGKIFTPGVSQNQFFNLWALIAEHCKDEETVLGFGLINEPNIQFDTNAQTTLQTYQDFIETTVKGIRQTDNNHLIFLETVGFLNGDGSSYKEYGNLFTINDSKTVYESHYYSPIDYTHQNASFNSQFSSIPAIQYSEENYFTEGKRVWKKCLNTQSYDTNKQNTWQKLSATLKVEGFDTNEYFIYFWASNMKSGYALFDDFTITEKDGESVVWTKKYDFNSKVLINYWSSPYSGSQEYSTNEGRDGSGAYKVSGVTSTAQVEIKEFFYPTSGRTYTIEGYVYGTELNTDVSLQVRMNFETVDYIHKFDKEYLEHCLQTVLKFQSDKNVPIYIGEFGITKYCFWDRQGEKYVEDFLDICEKHNLNFNYHDYHDDNFGLYQTGSYSEIGDLNKQLDDVFQTKLPNMWKSDEENSSSVGLLVLFGVMMLLVL</sequence>
<keyword evidence="2 6" id="KW-0378">Hydrolase</keyword>
<reference evidence="8 9" key="1">
    <citation type="submission" date="2012-10" db="EMBL/GenBank/DDBJ databases">
        <authorList>
            <person name="Zafar N."/>
            <person name="Inman J."/>
            <person name="Hall N."/>
            <person name="Lorenzi H."/>
            <person name="Caler E."/>
        </authorList>
    </citation>
    <scope>NUCLEOTIDE SEQUENCE [LARGE SCALE GENOMIC DNA]</scope>
    <source>
        <strain evidence="8 9">IP1</strain>
    </source>
</reference>
<evidence type="ECO:0000313" key="8">
    <source>
        <dbReference type="EMBL" id="ELP95226.1"/>
    </source>
</evidence>
<feature type="domain" description="Glycoside hydrolase family 5" evidence="7">
    <location>
        <begin position="41"/>
        <end position="277"/>
    </location>
</feature>
<name>A0A0A1UF40_ENTIV</name>
<dbReference type="GO" id="GO:0005576">
    <property type="term" value="C:extracellular region"/>
    <property type="evidence" value="ECO:0007669"/>
    <property type="project" value="TreeGrafter"/>
</dbReference>
<organism evidence="8 9">
    <name type="scientific">Entamoeba invadens IP1</name>
    <dbReference type="NCBI Taxonomy" id="370355"/>
    <lineage>
        <taxon>Eukaryota</taxon>
        <taxon>Amoebozoa</taxon>
        <taxon>Evosea</taxon>
        <taxon>Archamoebae</taxon>
        <taxon>Mastigamoebida</taxon>
        <taxon>Entamoebidae</taxon>
        <taxon>Entamoeba</taxon>
    </lineage>
</organism>
<dbReference type="InterPro" id="IPR018087">
    <property type="entry name" value="Glyco_hydro_5_CS"/>
</dbReference>
<evidence type="ECO:0000256" key="5">
    <source>
        <dbReference type="ARBA" id="ARBA00023326"/>
    </source>
</evidence>
<dbReference type="PROSITE" id="PS00659">
    <property type="entry name" value="GLYCOSYL_HYDROL_F5"/>
    <property type="match status" value="1"/>
</dbReference>
<dbReference type="Gene3D" id="2.60.120.260">
    <property type="entry name" value="Galactose-binding domain-like"/>
    <property type="match status" value="1"/>
</dbReference>
<dbReference type="AlphaFoldDB" id="A0A0A1UF40"/>
<keyword evidence="4 6" id="KW-0326">Glycosidase</keyword>
<comment type="similarity">
    <text evidence="1 6">Belongs to the glycosyl hydrolase 5 (cellulase A) family.</text>
</comment>
<gene>
    <name evidence="8" type="ORF">EIN_430220</name>
</gene>
<dbReference type="EMBL" id="KB206168">
    <property type="protein sequence ID" value="ELP95226.1"/>
    <property type="molecule type" value="Genomic_DNA"/>
</dbReference>
<evidence type="ECO:0000256" key="6">
    <source>
        <dbReference type="RuleBase" id="RU361153"/>
    </source>
</evidence>
<evidence type="ECO:0000256" key="3">
    <source>
        <dbReference type="ARBA" id="ARBA00023277"/>
    </source>
</evidence>
<dbReference type="VEuPathDB" id="AmoebaDB:EIN_430220"/>
<evidence type="ECO:0000256" key="1">
    <source>
        <dbReference type="ARBA" id="ARBA00005641"/>
    </source>
</evidence>
<dbReference type="InterPro" id="IPR050386">
    <property type="entry name" value="Glycosyl_hydrolase_5"/>
</dbReference>
<proteinExistence type="inferred from homology"/>
<dbReference type="Gene3D" id="3.20.20.80">
    <property type="entry name" value="Glycosidases"/>
    <property type="match status" value="1"/>
</dbReference>
<keyword evidence="9" id="KW-1185">Reference proteome</keyword>
<keyword evidence="5" id="KW-0624">Polysaccharide degradation</keyword>
<dbReference type="GO" id="GO:0009251">
    <property type="term" value="P:glucan catabolic process"/>
    <property type="evidence" value="ECO:0007669"/>
    <property type="project" value="TreeGrafter"/>
</dbReference>
<dbReference type="GO" id="GO:0008422">
    <property type="term" value="F:beta-glucosidase activity"/>
    <property type="evidence" value="ECO:0007669"/>
    <property type="project" value="TreeGrafter"/>
</dbReference>
<dbReference type="KEGG" id="eiv:EIN_430220"/>
<evidence type="ECO:0000256" key="2">
    <source>
        <dbReference type="ARBA" id="ARBA00022801"/>
    </source>
</evidence>
<keyword evidence="3" id="KW-0119">Carbohydrate metabolism</keyword>
<protein>
    <recommendedName>
        <fullName evidence="7">Glycoside hydrolase family 5 domain-containing protein</fullName>
    </recommendedName>
</protein>
<dbReference type="Proteomes" id="UP000014680">
    <property type="component" value="Unassembled WGS sequence"/>
</dbReference>
<dbReference type="OrthoDB" id="1887033at2759"/>
<dbReference type="GO" id="GO:0009986">
    <property type="term" value="C:cell surface"/>
    <property type="evidence" value="ECO:0007669"/>
    <property type="project" value="TreeGrafter"/>
</dbReference>
<evidence type="ECO:0000259" key="7">
    <source>
        <dbReference type="Pfam" id="PF00150"/>
    </source>
</evidence>
<dbReference type="RefSeq" id="XP_004261997.1">
    <property type="nucleotide sequence ID" value="XM_004261949.1"/>
</dbReference>
<dbReference type="GeneID" id="14894226"/>
<evidence type="ECO:0000256" key="4">
    <source>
        <dbReference type="ARBA" id="ARBA00023295"/>
    </source>
</evidence>
<dbReference type="InterPro" id="IPR001547">
    <property type="entry name" value="Glyco_hydro_5"/>
</dbReference>
<dbReference type="InterPro" id="IPR017853">
    <property type="entry name" value="GH"/>
</dbReference>
<dbReference type="PANTHER" id="PTHR31297:SF41">
    <property type="entry name" value="ENDOGLUCANASE, PUTATIVE (AFU_ORTHOLOGUE AFUA_5G01830)-RELATED"/>
    <property type="match status" value="1"/>
</dbReference>
<dbReference type="SUPFAM" id="SSF51445">
    <property type="entry name" value="(Trans)glycosidases"/>
    <property type="match status" value="1"/>
</dbReference>